<dbReference type="EMBL" id="FOTY01000017">
    <property type="protein sequence ID" value="SFM13812.1"/>
    <property type="molecule type" value="Genomic_DNA"/>
</dbReference>
<dbReference type="PANTHER" id="PTHR42736:SF1">
    <property type="entry name" value="PROTEIN-GLUTAMINE GAMMA-GLUTAMYLTRANSFERASE"/>
    <property type="match status" value="1"/>
</dbReference>
<accession>A0A1I4NE19</accession>
<gene>
    <name evidence="4" type="ORF">SAMN04488054_11727</name>
</gene>
<dbReference type="OrthoDB" id="9804872at2"/>
<dbReference type="RefSeq" id="WP_090927384.1">
    <property type="nucleotide sequence ID" value="NZ_FOTY01000017.1"/>
</dbReference>
<keyword evidence="2" id="KW-1133">Transmembrane helix</keyword>
<feature type="compositionally biased region" description="Acidic residues" evidence="1">
    <location>
        <begin position="557"/>
        <end position="591"/>
    </location>
</feature>
<feature type="transmembrane region" description="Helical" evidence="2">
    <location>
        <begin position="139"/>
        <end position="159"/>
    </location>
</feature>
<name>A0A1I4NE19_9BACI</name>
<dbReference type="PANTHER" id="PTHR42736">
    <property type="entry name" value="PROTEIN-GLUTAMINE GAMMA-GLUTAMYLTRANSFERASE"/>
    <property type="match status" value="1"/>
</dbReference>
<feature type="domain" description="Transglutaminase-like" evidence="3">
    <location>
        <begin position="470"/>
        <end position="544"/>
    </location>
</feature>
<feature type="transmembrane region" description="Helical" evidence="2">
    <location>
        <begin position="165"/>
        <end position="186"/>
    </location>
</feature>
<evidence type="ECO:0000256" key="2">
    <source>
        <dbReference type="SAM" id="Phobius"/>
    </source>
</evidence>
<dbReference type="Pfam" id="PF01841">
    <property type="entry name" value="Transglut_core"/>
    <property type="match status" value="1"/>
</dbReference>
<feature type="transmembrane region" description="Helical" evidence="2">
    <location>
        <begin position="58"/>
        <end position="77"/>
    </location>
</feature>
<feature type="region of interest" description="Disordered" evidence="1">
    <location>
        <begin position="551"/>
        <end position="599"/>
    </location>
</feature>
<evidence type="ECO:0000313" key="5">
    <source>
        <dbReference type="Proteomes" id="UP000199668"/>
    </source>
</evidence>
<dbReference type="InterPro" id="IPR038765">
    <property type="entry name" value="Papain-like_cys_pep_sf"/>
</dbReference>
<dbReference type="AlphaFoldDB" id="A0A1I4NE19"/>
<dbReference type="InterPro" id="IPR025403">
    <property type="entry name" value="TgpA-like_C"/>
</dbReference>
<evidence type="ECO:0000259" key="3">
    <source>
        <dbReference type="SMART" id="SM00460"/>
    </source>
</evidence>
<dbReference type="Pfam" id="PF11992">
    <property type="entry name" value="TgpA_N"/>
    <property type="match status" value="1"/>
</dbReference>
<dbReference type="Proteomes" id="UP000199668">
    <property type="component" value="Unassembled WGS sequence"/>
</dbReference>
<keyword evidence="2" id="KW-0812">Transmembrane</keyword>
<keyword evidence="5" id="KW-1185">Reference proteome</keyword>
<feature type="transmembrane region" description="Helical" evidence="2">
    <location>
        <begin position="35"/>
        <end position="53"/>
    </location>
</feature>
<feature type="transmembrane region" description="Helical" evidence="2">
    <location>
        <begin position="198"/>
        <end position="219"/>
    </location>
</feature>
<reference evidence="4 5" key="1">
    <citation type="submission" date="2016-10" db="EMBL/GenBank/DDBJ databases">
        <authorList>
            <person name="de Groot N.N."/>
        </authorList>
    </citation>
    <scope>NUCLEOTIDE SEQUENCE [LARGE SCALE GENOMIC DNA]</scope>
    <source>
        <strain evidence="4 5">CGMCC 1.6134</strain>
    </source>
</reference>
<protein>
    <recommendedName>
        <fullName evidence="3">Transglutaminase-like domain-containing protein</fullName>
    </recommendedName>
</protein>
<keyword evidence="2" id="KW-0472">Membrane</keyword>
<feature type="transmembrane region" description="Helical" evidence="2">
    <location>
        <begin position="604"/>
        <end position="625"/>
    </location>
</feature>
<proteinExistence type="predicted"/>
<feature type="transmembrane region" description="Helical" evidence="2">
    <location>
        <begin position="12"/>
        <end position="29"/>
    </location>
</feature>
<dbReference type="InterPro" id="IPR002931">
    <property type="entry name" value="Transglutaminase-like"/>
</dbReference>
<dbReference type="STRING" id="266892.SAMN04488054_11727"/>
<dbReference type="InterPro" id="IPR021878">
    <property type="entry name" value="TgpA_N"/>
</dbReference>
<evidence type="ECO:0000256" key="1">
    <source>
        <dbReference type="SAM" id="MobiDB-lite"/>
    </source>
</evidence>
<dbReference type="Gene3D" id="3.10.620.30">
    <property type="match status" value="1"/>
</dbReference>
<dbReference type="InterPro" id="IPR052901">
    <property type="entry name" value="Bact_TGase-like"/>
</dbReference>
<dbReference type="Pfam" id="PF13559">
    <property type="entry name" value="DUF4129"/>
    <property type="match status" value="1"/>
</dbReference>
<organism evidence="4 5">
    <name type="scientific">Salibacterium qingdaonense</name>
    <dbReference type="NCBI Taxonomy" id="266892"/>
    <lineage>
        <taxon>Bacteria</taxon>
        <taxon>Bacillati</taxon>
        <taxon>Bacillota</taxon>
        <taxon>Bacilli</taxon>
        <taxon>Bacillales</taxon>
        <taxon>Bacillaceae</taxon>
    </lineage>
</organism>
<dbReference type="SUPFAM" id="SSF54001">
    <property type="entry name" value="Cysteine proteinases"/>
    <property type="match status" value="1"/>
</dbReference>
<sequence length="720" mass="82718">MQRTKQTPKIFLMYMIGYLLLMEWLIPLPEVTNTGYVPVFMAAAGFFFLVMFLQFPWWVTLLLTAGGMLFSIHSIFLDETLFSIQWWQALYIEGTTNISYMLEGRWYGMSDMFRSFLFMLLLSIMSYLLYFWIVQARRILFFFLFTVIYIGVMDTFFVYDGTTAVIRVFVLGFILMALLQWDRLVYYYPGAVQSRFVWFRWTMLALFLLACSTAVGLLLPKAEPQWPDPVPFLERTAGIETPAGSGGETVQKIGYGENDEQLGGGFEMDETPVFTASGGDVGYWRGESKNVYTGRGWESNTPERPSPVSGFYDDSVETTQQNVTVQIAQEHAGAFDFAFYPGSLQDIEVPNQNVSLEVDRYTGRASTTAAGEPLAPRRYELTYGYPEFSIEQMQSASTNDPQYIEDYFLGLPDDLPSSIREQADEITSGENNRYDKVRAVERYFNSPEFTYDTSNIAVPEQGEDYVEQFLFDTQRGYCDNFSTSMAVMLRTVGIPTRWVKGFTKGSESQAGENSTVYEVTSANAHSWVEVYFPGTGWVPFEPTRGFSSEFDYSQQENTEENNETPEREEEQQEQQQDTEEEEQQQNQEENDTQAAASSSGMPKWPFIAGGVLVLAALLYVFRFTIIKKGMLLRFRHTKDAASFTRAFYSLLRLLRHAGFDRRDGETLREYGKRMDEWFAVNDMSTLVHEYEKIHYGGRPKKENWDHITAVWAKMVHRIGT</sequence>
<feature type="transmembrane region" description="Helical" evidence="2">
    <location>
        <begin position="112"/>
        <end position="132"/>
    </location>
</feature>
<evidence type="ECO:0000313" key="4">
    <source>
        <dbReference type="EMBL" id="SFM13812.1"/>
    </source>
</evidence>
<dbReference type="SMART" id="SM00460">
    <property type="entry name" value="TGc"/>
    <property type="match status" value="1"/>
</dbReference>